<keyword evidence="3" id="KW-1185">Reference proteome</keyword>
<protein>
    <submittedName>
        <fullName evidence="2">Uncharacterized protein</fullName>
    </submittedName>
</protein>
<sequence length="60" mass="7270">MPFTFEGKTVPKARQDKALQTLRRDASPEELKDWPHCYIKEKIRVPLFHKHSEDYERERS</sequence>
<organism evidence="2 3">
    <name type="scientific">Clonostachys rhizophaga</name>
    <dbReference type="NCBI Taxonomy" id="160324"/>
    <lineage>
        <taxon>Eukaryota</taxon>
        <taxon>Fungi</taxon>
        <taxon>Dikarya</taxon>
        <taxon>Ascomycota</taxon>
        <taxon>Pezizomycotina</taxon>
        <taxon>Sordariomycetes</taxon>
        <taxon>Hypocreomycetidae</taxon>
        <taxon>Hypocreales</taxon>
        <taxon>Bionectriaceae</taxon>
        <taxon>Clonostachys</taxon>
    </lineage>
</organism>
<dbReference type="Proteomes" id="UP000696573">
    <property type="component" value="Unassembled WGS sequence"/>
</dbReference>
<dbReference type="AlphaFoldDB" id="A0A9N9YTJ3"/>
<accession>A0A9N9YTJ3</accession>
<proteinExistence type="predicted"/>
<comment type="caution">
    <text evidence="2">The sequence shown here is derived from an EMBL/GenBank/DDBJ whole genome shotgun (WGS) entry which is preliminary data.</text>
</comment>
<evidence type="ECO:0000313" key="2">
    <source>
        <dbReference type="EMBL" id="CAH0033358.1"/>
    </source>
</evidence>
<name>A0A9N9YTJ3_9HYPO</name>
<feature type="compositionally biased region" description="Basic and acidic residues" evidence="1">
    <location>
        <begin position="13"/>
        <end position="27"/>
    </location>
</feature>
<evidence type="ECO:0000256" key="1">
    <source>
        <dbReference type="SAM" id="MobiDB-lite"/>
    </source>
</evidence>
<dbReference type="EMBL" id="CABFNQ020000747">
    <property type="protein sequence ID" value="CAH0033358.1"/>
    <property type="molecule type" value="Genomic_DNA"/>
</dbReference>
<evidence type="ECO:0000313" key="3">
    <source>
        <dbReference type="Proteomes" id="UP000696573"/>
    </source>
</evidence>
<gene>
    <name evidence="2" type="ORF">CRHIZ90672A_00008690</name>
</gene>
<feature type="region of interest" description="Disordered" evidence="1">
    <location>
        <begin position="1"/>
        <end position="27"/>
    </location>
</feature>
<reference evidence="2" key="1">
    <citation type="submission" date="2021-10" db="EMBL/GenBank/DDBJ databases">
        <authorList>
            <person name="Piombo E."/>
        </authorList>
    </citation>
    <scope>NUCLEOTIDE SEQUENCE</scope>
</reference>